<dbReference type="GO" id="GO:1990641">
    <property type="term" value="P:response to iron ion starvation"/>
    <property type="evidence" value="ECO:0007669"/>
    <property type="project" value="UniProtKB-ARBA"/>
</dbReference>
<evidence type="ECO:0000256" key="8">
    <source>
        <dbReference type="ARBA" id="ARBA00059341"/>
    </source>
</evidence>
<accession>A0AAD8TJ33</accession>
<evidence type="ECO:0000256" key="2">
    <source>
        <dbReference type="ARBA" id="ARBA00007905"/>
    </source>
</evidence>
<dbReference type="PROSITE" id="PS00063">
    <property type="entry name" value="ALDOKETO_REDUCTASE_3"/>
    <property type="match status" value="2"/>
</dbReference>
<evidence type="ECO:0000313" key="12">
    <source>
        <dbReference type="Proteomes" id="UP001231189"/>
    </source>
</evidence>
<evidence type="ECO:0000313" key="11">
    <source>
        <dbReference type="EMBL" id="KAK1683481.1"/>
    </source>
</evidence>
<sequence>MASPNGGSRASEIPEFLAGSGGRPLQAVGVGTSSFPFVPEDVRDAVLAALELGYRHLDTASLYGSEQLVGDAVAEAARRGLIASRGEVFVTTKVWCTQCHPDLVLPSLKESLQKLQMEYVDLYLVHWPMSVKPSKPHVSMKREDIVPMDLRGVWEAMEECQRLGLAKMIGVSNFTTKKLMELLALAKIPPAVNQVELNPVWQQKKLIEFCKEKGIHVTAYSPLGGQSRISKINAVLQSEVLKEIAEARGKSVAQISLRWIYEQGASMVAKSMKKERLKENIEIFDWELTDEDRFKIAQIPQHKKVTVLGILSPEGVPGVDLSEVDVLERRRGRIATPLGQYKAGRPSHARRTSWCATTRQYRVDRCSAERRHMSSTLVPVPEVALRHGSARPMPAIGMGTANFPVVPETIRDAVLAAVELGYRHFDTASMYGTEPSLGDAVAEAQRLGLVASREEVFVTTKLWCTQCQPHLVLPSLRQSLENLQLEYVDLYLIHWPVSLKPGPAVFPAKREDAVPFDFEGVWREMEECHRLGLAKAIGVSNFTTGHLDKIMATATVAPAVNQVEMNPVWQQRKLREYCAEKGIHVTAYSPLGGQNWSGQGNAVLDSEVLAEIAKARGKSLAQVALRWIYEQGVTPIVKSFNKDRLKQNLEIFDWELTDNDLRKISQIPQKKMVTATGLFSSEGEFTSADLADMEIVEE</sequence>
<dbReference type="AlphaFoldDB" id="A0AAD8TJ33"/>
<dbReference type="InterPro" id="IPR044497">
    <property type="entry name" value="AKR4A/B"/>
</dbReference>
<dbReference type="InterPro" id="IPR023210">
    <property type="entry name" value="NADP_OxRdtase_dom"/>
</dbReference>
<comment type="function">
    <text evidence="8">Catalyzes the reduction of a 3''-keto intermediate during the biosynthesis of 2'-deoxymugineic acid (DMA) from L-Met. Involved in the formation of phytosiderophores (MAs) belonging to the mugineic acid family and required to acquire iron.</text>
</comment>
<dbReference type="PROSITE" id="PS00798">
    <property type="entry name" value="ALDOKETO_REDUCTASE_1"/>
    <property type="match status" value="2"/>
</dbReference>
<evidence type="ECO:0000256" key="7">
    <source>
        <dbReference type="ARBA" id="ARBA00051836"/>
    </source>
</evidence>
<proteinExistence type="inferred from homology"/>
<comment type="pathway">
    <text evidence="1">Siderophore biosynthesis.</text>
</comment>
<comment type="similarity">
    <text evidence="2">Belongs to the aldo/keto reductase family.</text>
</comment>
<dbReference type="CDD" id="cd19124">
    <property type="entry name" value="AKR_AKR4A_4B"/>
    <property type="match status" value="2"/>
</dbReference>
<dbReference type="SUPFAM" id="SSF51430">
    <property type="entry name" value="NAD(P)-linked oxidoreductase"/>
    <property type="match status" value="2"/>
</dbReference>
<organism evidence="11 12">
    <name type="scientific">Lolium multiflorum</name>
    <name type="common">Italian ryegrass</name>
    <name type="synonym">Lolium perenne subsp. multiflorum</name>
    <dbReference type="NCBI Taxonomy" id="4521"/>
    <lineage>
        <taxon>Eukaryota</taxon>
        <taxon>Viridiplantae</taxon>
        <taxon>Streptophyta</taxon>
        <taxon>Embryophyta</taxon>
        <taxon>Tracheophyta</taxon>
        <taxon>Spermatophyta</taxon>
        <taxon>Magnoliopsida</taxon>
        <taxon>Liliopsida</taxon>
        <taxon>Poales</taxon>
        <taxon>Poaceae</taxon>
        <taxon>BOP clade</taxon>
        <taxon>Pooideae</taxon>
        <taxon>Poodae</taxon>
        <taxon>Poeae</taxon>
        <taxon>Poeae Chloroplast Group 2 (Poeae type)</taxon>
        <taxon>Loliodinae</taxon>
        <taxon>Loliinae</taxon>
        <taxon>Lolium</taxon>
    </lineage>
</organism>
<keyword evidence="5" id="KW-0408">Iron</keyword>
<comment type="caution">
    <text evidence="11">The sequence shown here is derived from an EMBL/GenBank/DDBJ whole genome shotgun (WGS) entry which is preliminary data.</text>
</comment>
<keyword evidence="3" id="KW-0521">NADP</keyword>
<dbReference type="EC" id="1.1.1.285" evidence="9"/>
<reference evidence="11" key="1">
    <citation type="submission" date="2023-07" db="EMBL/GenBank/DDBJ databases">
        <title>A chromosome-level genome assembly of Lolium multiflorum.</title>
        <authorList>
            <person name="Chen Y."/>
            <person name="Copetti D."/>
            <person name="Kolliker R."/>
            <person name="Studer B."/>
        </authorList>
    </citation>
    <scope>NUCLEOTIDE SEQUENCE</scope>
    <source>
        <strain evidence="11">02402/16</strain>
        <tissue evidence="11">Leaf</tissue>
    </source>
</reference>
<evidence type="ECO:0000256" key="9">
    <source>
        <dbReference type="ARBA" id="ARBA00066850"/>
    </source>
</evidence>
<evidence type="ECO:0000256" key="4">
    <source>
        <dbReference type="ARBA" id="ARBA00023002"/>
    </source>
</evidence>
<dbReference type="GO" id="GO:0033707">
    <property type="term" value="F:3''-deamino-3''-oxonicotianamine reductase activity"/>
    <property type="evidence" value="ECO:0007669"/>
    <property type="project" value="UniProtKB-EC"/>
</dbReference>
<name>A0AAD8TJ33_LOLMU</name>
<keyword evidence="12" id="KW-1185">Reference proteome</keyword>
<dbReference type="InterPro" id="IPR020471">
    <property type="entry name" value="AKR"/>
</dbReference>
<dbReference type="PROSITE" id="PS00062">
    <property type="entry name" value="ALDOKETO_REDUCTASE_2"/>
    <property type="match status" value="2"/>
</dbReference>
<evidence type="ECO:0000256" key="3">
    <source>
        <dbReference type="ARBA" id="ARBA00022857"/>
    </source>
</evidence>
<gene>
    <name evidence="11" type="ORF">QYE76_044329</name>
</gene>
<dbReference type="Gene3D" id="3.20.20.100">
    <property type="entry name" value="NADP-dependent oxidoreductase domain"/>
    <property type="match status" value="2"/>
</dbReference>
<evidence type="ECO:0000256" key="6">
    <source>
        <dbReference type="ARBA" id="ARBA00051196"/>
    </source>
</evidence>
<dbReference type="InterPro" id="IPR036812">
    <property type="entry name" value="NAD(P)_OxRdtase_dom_sf"/>
</dbReference>
<dbReference type="GO" id="GO:0019290">
    <property type="term" value="P:siderophore biosynthetic process"/>
    <property type="evidence" value="ECO:0007669"/>
    <property type="project" value="UniProtKB-ARBA"/>
</dbReference>
<comment type="catalytic activity">
    <reaction evidence="6">
        <text>2'-deoxymugineate + NAD(+) = 3''-deamino-3''-oxonicotianamine + NADH + H(+)</text>
        <dbReference type="Rhea" id="RHEA:16141"/>
        <dbReference type="ChEBI" id="CHEBI:15378"/>
        <dbReference type="ChEBI" id="CHEBI:57540"/>
        <dbReference type="ChEBI" id="CHEBI:57945"/>
        <dbReference type="ChEBI" id="CHEBI:58487"/>
        <dbReference type="ChEBI" id="CHEBI:58685"/>
        <dbReference type="EC" id="1.1.1.285"/>
    </reaction>
</comment>
<keyword evidence="4" id="KW-0560">Oxidoreductase</keyword>
<protein>
    <recommendedName>
        <fullName evidence="9">3''-deamino-3''-oxonicotianamine reductase</fullName>
        <ecNumber evidence="9">1.1.1.285</ecNumber>
    </recommendedName>
</protein>
<evidence type="ECO:0000256" key="5">
    <source>
        <dbReference type="ARBA" id="ARBA00023004"/>
    </source>
</evidence>
<dbReference type="InterPro" id="IPR018170">
    <property type="entry name" value="Aldo/ket_reductase_CS"/>
</dbReference>
<dbReference type="FunFam" id="3.20.20.100:FF:000014">
    <property type="entry name" value="NAD(P)-linked oxidoreductase superfamily protein"/>
    <property type="match status" value="2"/>
</dbReference>
<dbReference type="Pfam" id="PF00248">
    <property type="entry name" value="Aldo_ket_red"/>
    <property type="match status" value="2"/>
</dbReference>
<dbReference type="PRINTS" id="PR00069">
    <property type="entry name" value="ALDKETRDTASE"/>
</dbReference>
<feature type="domain" description="NADP-dependent oxidoreductase" evidence="10">
    <location>
        <begin position="396"/>
        <end position="667"/>
    </location>
</feature>
<dbReference type="Proteomes" id="UP001231189">
    <property type="component" value="Unassembled WGS sequence"/>
</dbReference>
<comment type="catalytic activity">
    <reaction evidence="7">
        <text>2'-deoxymugineate + NADP(+) = 3''-deamino-3''-oxonicotianamine + NADPH + H(+)</text>
        <dbReference type="Rhea" id="RHEA:16137"/>
        <dbReference type="ChEBI" id="CHEBI:15378"/>
        <dbReference type="ChEBI" id="CHEBI:57783"/>
        <dbReference type="ChEBI" id="CHEBI:58349"/>
        <dbReference type="ChEBI" id="CHEBI:58487"/>
        <dbReference type="ChEBI" id="CHEBI:58685"/>
        <dbReference type="EC" id="1.1.1.285"/>
    </reaction>
</comment>
<evidence type="ECO:0000259" key="10">
    <source>
        <dbReference type="Pfam" id="PF00248"/>
    </source>
</evidence>
<dbReference type="PANTHER" id="PTHR11732">
    <property type="entry name" value="ALDO/KETO REDUCTASE"/>
    <property type="match status" value="1"/>
</dbReference>
<dbReference type="EMBL" id="JAUUTY010000002">
    <property type="protein sequence ID" value="KAK1683481.1"/>
    <property type="molecule type" value="Genomic_DNA"/>
</dbReference>
<evidence type="ECO:0000256" key="1">
    <source>
        <dbReference type="ARBA" id="ARBA00004924"/>
    </source>
</evidence>
<feature type="domain" description="NADP-dependent oxidoreductase" evidence="10">
    <location>
        <begin position="29"/>
        <end position="297"/>
    </location>
</feature>